<accession>A0A3M7PL54</accession>
<organism evidence="1 2">
    <name type="scientific">Brachionus plicatilis</name>
    <name type="common">Marine rotifer</name>
    <name type="synonym">Brachionus muelleri</name>
    <dbReference type="NCBI Taxonomy" id="10195"/>
    <lineage>
        <taxon>Eukaryota</taxon>
        <taxon>Metazoa</taxon>
        <taxon>Spiralia</taxon>
        <taxon>Gnathifera</taxon>
        <taxon>Rotifera</taxon>
        <taxon>Eurotatoria</taxon>
        <taxon>Monogononta</taxon>
        <taxon>Pseudotrocha</taxon>
        <taxon>Ploima</taxon>
        <taxon>Brachionidae</taxon>
        <taxon>Brachionus</taxon>
    </lineage>
</organism>
<comment type="caution">
    <text evidence="1">The sequence shown here is derived from an EMBL/GenBank/DDBJ whole genome shotgun (WGS) entry which is preliminary data.</text>
</comment>
<proteinExistence type="predicted"/>
<name>A0A3M7PL54_BRAPC</name>
<sequence length="64" mass="8242">MKNHQFSHLKLQFLPFDLILFEYFNWIYYYPCQWNDRVFWCRNMFLNHQPVQQQHSRKKTPYLL</sequence>
<evidence type="ECO:0000313" key="1">
    <source>
        <dbReference type="EMBL" id="RMZ99474.1"/>
    </source>
</evidence>
<keyword evidence="2" id="KW-1185">Reference proteome</keyword>
<reference evidence="1 2" key="1">
    <citation type="journal article" date="2018" name="Sci. Rep.">
        <title>Genomic signatures of local adaptation to the degree of environmental predictability in rotifers.</title>
        <authorList>
            <person name="Franch-Gras L."/>
            <person name="Hahn C."/>
            <person name="Garcia-Roger E.M."/>
            <person name="Carmona M.J."/>
            <person name="Serra M."/>
            <person name="Gomez A."/>
        </authorList>
    </citation>
    <scope>NUCLEOTIDE SEQUENCE [LARGE SCALE GENOMIC DNA]</scope>
    <source>
        <strain evidence="1">HYR1</strain>
    </source>
</reference>
<dbReference type="Proteomes" id="UP000276133">
    <property type="component" value="Unassembled WGS sequence"/>
</dbReference>
<evidence type="ECO:0000313" key="2">
    <source>
        <dbReference type="Proteomes" id="UP000276133"/>
    </source>
</evidence>
<dbReference type="AlphaFoldDB" id="A0A3M7PL54"/>
<protein>
    <submittedName>
        <fullName evidence="1">Uncharacterized protein</fullName>
    </submittedName>
</protein>
<gene>
    <name evidence="1" type="ORF">BpHYR1_011900</name>
</gene>
<dbReference type="EMBL" id="REGN01010206">
    <property type="protein sequence ID" value="RMZ99474.1"/>
    <property type="molecule type" value="Genomic_DNA"/>
</dbReference>